<feature type="transmembrane region" description="Helical" evidence="1">
    <location>
        <begin position="6"/>
        <end position="26"/>
    </location>
</feature>
<sequence length="59" mass="6597">MLFLPAGVESCCGIVFNICSIVLILYQLAQSLLKMYPFSSSALLWLVRISLVQLRFVGM</sequence>
<protein>
    <submittedName>
        <fullName evidence="2">Uncharacterized protein</fullName>
    </submittedName>
</protein>
<proteinExistence type="predicted"/>
<organism evidence="2">
    <name type="scientific">Rhizophora mucronata</name>
    <name type="common">Asiatic mangrove</name>
    <dbReference type="NCBI Taxonomy" id="61149"/>
    <lineage>
        <taxon>Eukaryota</taxon>
        <taxon>Viridiplantae</taxon>
        <taxon>Streptophyta</taxon>
        <taxon>Embryophyta</taxon>
        <taxon>Tracheophyta</taxon>
        <taxon>Spermatophyta</taxon>
        <taxon>Magnoliopsida</taxon>
        <taxon>eudicotyledons</taxon>
        <taxon>Gunneridae</taxon>
        <taxon>Pentapetalae</taxon>
        <taxon>rosids</taxon>
        <taxon>fabids</taxon>
        <taxon>Malpighiales</taxon>
        <taxon>Rhizophoraceae</taxon>
        <taxon>Rhizophora</taxon>
    </lineage>
</organism>
<evidence type="ECO:0000256" key="1">
    <source>
        <dbReference type="SAM" id="Phobius"/>
    </source>
</evidence>
<keyword evidence="1" id="KW-0812">Transmembrane</keyword>
<dbReference type="AlphaFoldDB" id="A0A2P2J1K1"/>
<keyword evidence="1" id="KW-1133">Transmembrane helix</keyword>
<evidence type="ECO:0000313" key="2">
    <source>
        <dbReference type="EMBL" id="MBW87353.1"/>
    </source>
</evidence>
<accession>A0A2P2J1K1</accession>
<dbReference type="EMBL" id="GGEC01006870">
    <property type="protein sequence ID" value="MBW87353.1"/>
    <property type="molecule type" value="Transcribed_RNA"/>
</dbReference>
<keyword evidence="1" id="KW-0472">Membrane</keyword>
<name>A0A2P2J1K1_RHIMU</name>
<reference evidence="2" key="1">
    <citation type="submission" date="2018-02" db="EMBL/GenBank/DDBJ databases">
        <title>Rhizophora mucronata_Transcriptome.</title>
        <authorList>
            <person name="Meera S.P."/>
            <person name="Sreeshan A."/>
            <person name="Augustine A."/>
        </authorList>
    </citation>
    <scope>NUCLEOTIDE SEQUENCE</scope>
    <source>
        <tissue evidence="2">Leaf</tissue>
    </source>
</reference>